<keyword evidence="2" id="KW-0560">Oxidoreductase</keyword>
<dbReference type="PANTHER" id="PTHR33365:SF11">
    <property type="entry name" value="TAT PATHWAY SIGNAL SEQUENCE"/>
    <property type="match status" value="1"/>
</dbReference>
<dbReference type="AlphaFoldDB" id="R7S5B4"/>
<dbReference type="Proteomes" id="UP000054196">
    <property type="component" value="Unassembled WGS sequence"/>
</dbReference>
<dbReference type="Pfam" id="PF11807">
    <property type="entry name" value="UstYa"/>
    <property type="match status" value="1"/>
</dbReference>
<dbReference type="InterPro" id="IPR021765">
    <property type="entry name" value="UstYa-like"/>
</dbReference>
<proteinExistence type="inferred from homology"/>
<dbReference type="GO" id="GO:0016491">
    <property type="term" value="F:oxidoreductase activity"/>
    <property type="evidence" value="ECO:0007669"/>
    <property type="project" value="UniProtKB-KW"/>
</dbReference>
<dbReference type="PANTHER" id="PTHR33365">
    <property type="entry name" value="YALI0B05434P"/>
    <property type="match status" value="1"/>
</dbReference>
<gene>
    <name evidence="4" type="ORF">PUNSTDRAFT_74859</name>
</gene>
<evidence type="ECO:0000313" key="5">
    <source>
        <dbReference type="Proteomes" id="UP000054196"/>
    </source>
</evidence>
<keyword evidence="5" id="KW-1185">Reference proteome</keyword>
<evidence type="ECO:0000256" key="3">
    <source>
        <dbReference type="ARBA" id="ARBA00035112"/>
    </source>
</evidence>
<dbReference type="OrthoDB" id="3687641at2759"/>
<comment type="pathway">
    <text evidence="1">Mycotoxin biosynthesis.</text>
</comment>
<evidence type="ECO:0000256" key="2">
    <source>
        <dbReference type="ARBA" id="ARBA00023002"/>
    </source>
</evidence>
<evidence type="ECO:0000256" key="1">
    <source>
        <dbReference type="ARBA" id="ARBA00004685"/>
    </source>
</evidence>
<dbReference type="HOGENOM" id="CLU_042941_8_3_1"/>
<reference evidence="5" key="1">
    <citation type="journal article" date="2012" name="Science">
        <title>The Paleozoic origin of enzymatic lignin decomposition reconstructed from 31 fungal genomes.</title>
        <authorList>
            <person name="Floudas D."/>
            <person name="Binder M."/>
            <person name="Riley R."/>
            <person name="Barry K."/>
            <person name="Blanchette R.A."/>
            <person name="Henrissat B."/>
            <person name="Martinez A.T."/>
            <person name="Otillar R."/>
            <person name="Spatafora J.W."/>
            <person name="Yadav J.S."/>
            <person name="Aerts A."/>
            <person name="Benoit I."/>
            <person name="Boyd A."/>
            <person name="Carlson A."/>
            <person name="Copeland A."/>
            <person name="Coutinho P.M."/>
            <person name="de Vries R.P."/>
            <person name="Ferreira P."/>
            <person name="Findley K."/>
            <person name="Foster B."/>
            <person name="Gaskell J."/>
            <person name="Glotzer D."/>
            <person name="Gorecki P."/>
            <person name="Heitman J."/>
            <person name="Hesse C."/>
            <person name="Hori C."/>
            <person name="Igarashi K."/>
            <person name="Jurgens J.A."/>
            <person name="Kallen N."/>
            <person name="Kersten P."/>
            <person name="Kohler A."/>
            <person name="Kuees U."/>
            <person name="Kumar T.K.A."/>
            <person name="Kuo A."/>
            <person name="LaButti K."/>
            <person name="Larrondo L.F."/>
            <person name="Lindquist E."/>
            <person name="Ling A."/>
            <person name="Lombard V."/>
            <person name="Lucas S."/>
            <person name="Lundell T."/>
            <person name="Martin R."/>
            <person name="McLaughlin D.J."/>
            <person name="Morgenstern I."/>
            <person name="Morin E."/>
            <person name="Murat C."/>
            <person name="Nagy L.G."/>
            <person name="Nolan M."/>
            <person name="Ohm R.A."/>
            <person name="Patyshakuliyeva A."/>
            <person name="Rokas A."/>
            <person name="Ruiz-Duenas F.J."/>
            <person name="Sabat G."/>
            <person name="Salamov A."/>
            <person name="Samejima M."/>
            <person name="Schmutz J."/>
            <person name="Slot J.C."/>
            <person name="St John F."/>
            <person name="Stenlid J."/>
            <person name="Sun H."/>
            <person name="Sun S."/>
            <person name="Syed K."/>
            <person name="Tsang A."/>
            <person name="Wiebenga A."/>
            <person name="Young D."/>
            <person name="Pisabarro A."/>
            <person name="Eastwood D.C."/>
            <person name="Martin F."/>
            <person name="Cullen D."/>
            <person name="Grigoriev I.V."/>
            <person name="Hibbett D.S."/>
        </authorList>
    </citation>
    <scope>NUCLEOTIDE SEQUENCE [LARGE SCALE GENOMIC DNA]</scope>
    <source>
        <strain evidence="5">HHB-11173 SS5</strain>
    </source>
</reference>
<dbReference type="OMA" id="NGIPREP"/>
<dbReference type="RefSeq" id="XP_007387500.1">
    <property type="nucleotide sequence ID" value="XM_007387438.1"/>
</dbReference>
<comment type="similarity">
    <text evidence="3">Belongs to the ustYa family.</text>
</comment>
<accession>R7S5B4</accession>
<dbReference type="GO" id="GO:0043386">
    <property type="term" value="P:mycotoxin biosynthetic process"/>
    <property type="evidence" value="ECO:0007669"/>
    <property type="project" value="InterPro"/>
</dbReference>
<evidence type="ECO:0000313" key="4">
    <source>
        <dbReference type="EMBL" id="EIN05097.1"/>
    </source>
</evidence>
<organism evidence="4 5">
    <name type="scientific">Punctularia strigosozonata (strain HHB-11173)</name>
    <name type="common">White-rot fungus</name>
    <dbReference type="NCBI Taxonomy" id="741275"/>
    <lineage>
        <taxon>Eukaryota</taxon>
        <taxon>Fungi</taxon>
        <taxon>Dikarya</taxon>
        <taxon>Basidiomycota</taxon>
        <taxon>Agaricomycotina</taxon>
        <taxon>Agaricomycetes</taxon>
        <taxon>Corticiales</taxon>
        <taxon>Punctulariaceae</taxon>
        <taxon>Punctularia</taxon>
    </lineage>
</organism>
<sequence length="119" mass="13631">MYIENTVRYQAKSQEAGEEYAMMLPPGGHLVRDSQGQVYTVAMFHQMRCLDIIREDYATRRASPLRMHCLNYLRQSILCMADTRLESILQTGNRTVSLSSDYVCRDWTALYAAVEANGI</sequence>
<dbReference type="eggNOG" id="ENOG502SUK5">
    <property type="taxonomic scope" value="Eukaryota"/>
</dbReference>
<dbReference type="GeneID" id="18885535"/>
<name>R7S5B4_PUNST</name>
<protein>
    <submittedName>
        <fullName evidence="4">Uncharacterized protein</fullName>
    </submittedName>
</protein>
<dbReference type="EMBL" id="JH687551">
    <property type="protein sequence ID" value="EIN05097.1"/>
    <property type="molecule type" value="Genomic_DNA"/>
</dbReference>
<dbReference type="KEGG" id="psq:PUNSTDRAFT_74859"/>